<accession>A0A0H5BHI3</accession>
<dbReference type="GO" id="GO:0000398">
    <property type="term" value="P:mRNA splicing, via spliceosome"/>
    <property type="evidence" value="ECO:0007669"/>
    <property type="project" value="InterPro"/>
</dbReference>
<sequence length="172" mass="20380">MPERKIVNKYYPHDFNPSLVYKRKKASKKAIKVRTMIPFTVCCLNCGSFLYKGTKFNSIKKKINYNTYLGVDIYRFYMNCNVCYSVFYFRTDPKAGSYVIERGIKLCINNKQIIFKNKVAKLNYVTDIIRKQYTNNLNMISDIRKKLCAIKLLFSIYFFSTCIFLLGFFKKL</sequence>
<keyword evidence="2" id="KW-0542">Nucleomorph</keyword>
<dbReference type="Pfam" id="PF04502">
    <property type="entry name" value="Saf4_Yju2"/>
    <property type="match status" value="1"/>
</dbReference>
<organism evidence="2">
    <name type="scientific">Lotharella vacuolata</name>
    <dbReference type="NCBI Taxonomy" id="74820"/>
    <lineage>
        <taxon>Eukaryota</taxon>
        <taxon>Sar</taxon>
        <taxon>Rhizaria</taxon>
        <taxon>Cercozoa</taxon>
        <taxon>Chlorarachniophyceae</taxon>
        <taxon>Lotharella</taxon>
    </lineage>
</organism>
<evidence type="ECO:0000256" key="1">
    <source>
        <dbReference type="SAM" id="Phobius"/>
    </source>
</evidence>
<dbReference type="InterPro" id="IPR007590">
    <property type="entry name" value="Saf4/Yju2"/>
</dbReference>
<geneLocation type="nucleomorph" evidence="2"/>
<name>A0A0H5BHI3_9EUKA</name>
<feature type="transmembrane region" description="Helical" evidence="1">
    <location>
        <begin position="148"/>
        <end position="169"/>
    </location>
</feature>
<evidence type="ECO:0000313" key="2">
    <source>
        <dbReference type="EMBL" id="BAS01681.1"/>
    </source>
</evidence>
<keyword evidence="1" id="KW-0812">Transmembrane</keyword>
<dbReference type="PANTHER" id="PTHR12111:SF1">
    <property type="entry name" value="SPLICING FACTOR YJU2"/>
    <property type="match status" value="1"/>
</dbReference>
<dbReference type="GO" id="GO:0071006">
    <property type="term" value="C:U2-type catalytic step 1 spliceosome"/>
    <property type="evidence" value="ECO:0007669"/>
    <property type="project" value="TreeGrafter"/>
</dbReference>
<dbReference type="EMBL" id="AB996601">
    <property type="protein sequence ID" value="BAS01681.1"/>
    <property type="molecule type" value="Genomic_DNA"/>
</dbReference>
<reference evidence="2" key="1">
    <citation type="journal article" date="2015" name="Genome Biol. Evol.">
        <title>Nucleomorph Genome Sequences of Two Chlorarachniophytes, Amorphochlora amoebiformis and Lotharella vacuolata.</title>
        <authorList>
            <person name="Suzuki S."/>
            <person name="Shirato S."/>
            <person name="Hirakawa Y."/>
            <person name="Ishida K."/>
        </authorList>
    </citation>
    <scope>NUCLEOTIDE SEQUENCE</scope>
    <source>
        <strain evidence="2">CCMP240</strain>
    </source>
</reference>
<proteinExistence type="predicted"/>
<keyword evidence="1" id="KW-0472">Membrane</keyword>
<dbReference type="AlphaFoldDB" id="A0A0H5BHI3"/>
<gene>
    <name evidence="2" type="primary">duf572</name>
</gene>
<dbReference type="PANTHER" id="PTHR12111">
    <property type="entry name" value="SPLICING FACTOR YJU2"/>
    <property type="match status" value="1"/>
</dbReference>
<keyword evidence="1" id="KW-1133">Transmembrane helix</keyword>
<protein>
    <submittedName>
        <fullName evidence="2">mRNA splicing factor</fullName>
    </submittedName>
</protein>